<evidence type="ECO:0000313" key="3">
    <source>
        <dbReference type="EMBL" id="KAL3309110.1"/>
    </source>
</evidence>
<dbReference type="SMART" id="SM00072">
    <property type="entry name" value="GuKc"/>
    <property type="match status" value="1"/>
</dbReference>
<dbReference type="PANTHER" id="PTHR23122">
    <property type="entry name" value="MEMBRANE-ASSOCIATED GUANYLATE KINASE MAGUK"/>
    <property type="match status" value="1"/>
</dbReference>
<feature type="compositionally biased region" description="Basic and acidic residues" evidence="1">
    <location>
        <begin position="356"/>
        <end position="369"/>
    </location>
</feature>
<reference evidence="3 4" key="1">
    <citation type="submission" date="2024-11" db="EMBL/GenBank/DDBJ databases">
        <title>Adaptive evolution of stress response genes in parasites aligns with host niche diversity.</title>
        <authorList>
            <person name="Hahn C."/>
            <person name="Resl P."/>
        </authorList>
    </citation>
    <scope>NUCLEOTIDE SEQUENCE [LARGE SCALE GENOMIC DNA]</scope>
    <source>
        <strain evidence="3">EGGRZ-B1_66</strain>
        <tissue evidence="3">Body</tissue>
    </source>
</reference>
<dbReference type="Proteomes" id="UP001626550">
    <property type="component" value="Unassembled WGS sequence"/>
</dbReference>
<comment type="caution">
    <text evidence="3">The sequence shown here is derived from an EMBL/GenBank/DDBJ whole genome shotgun (WGS) entry which is preliminary data.</text>
</comment>
<dbReference type="SUPFAM" id="SSF52540">
    <property type="entry name" value="P-loop containing nucleoside triphosphate hydrolases"/>
    <property type="match status" value="1"/>
</dbReference>
<evidence type="ECO:0000256" key="1">
    <source>
        <dbReference type="SAM" id="MobiDB-lite"/>
    </source>
</evidence>
<sequence>MGIIPGKIRVERRNRLRAKRVDFSNNNYIIGSNPSENIHQWNSVNEKLDSIGNEKQLEIRNQSLDRYKQCKTVYPTHHDHGNSSFMKRISERIGRRGTYTLSKGINGRSVEDNLKTMGTTGDLNIYKKSRSYEVVAKTNIHTSCRPVILLGPLKEQVSTKLLEETSLFSACVSRELTIDCNDLVFSALTDTSRPKGPDEVDGEDFYFVPKEELLKDIEKGDFIEHCESRGHIYGISAEAIKKILHRNVVCLLEVSCSAIPNMQLYDLHPFVILLMPESLSQLSLVISRYTDEQADRTFKKCKTLLDENSHLISAVVPLKSLDQTVTCVKGLVDAHCRSSTIWMGKPIMDPSADVPSWRKDSQSGRRMQKELAGSLSPSQKAFEAI</sequence>
<dbReference type="EMBL" id="JBJKFK010004276">
    <property type="protein sequence ID" value="KAL3309110.1"/>
    <property type="molecule type" value="Genomic_DNA"/>
</dbReference>
<feature type="domain" description="Guanylate kinase-like" evidence="2">
    <location>
        <begin position="144"/>
        <end position="333"/>
    </location>
</feature>
<feature type="region of interest" description="Disordered" evidence="1">
    <location>
        <begin position="352"/>
        <end position="385"/>
    </location>
</feature>
<keyword evidence="4" id="KW-1185">Reference proteome</keyword>
<dbReference type="Gene3D" id="3.40.50.300">
    <property type="entry name" value="P-loop containing nucleotide triphosphate hydrolases"/>
    <property type="match status" value="1"/>
</dbReference>
<organism evidence="3 4">
    <name type="scientific">Cichlidogyrus casuarinus</name>
    <dbReference type="NCBI Taxonomy" id="1844966"/>
    <lineage>
        <taxon>Eukaryota</taxon>
        <taxon>Metazoa</taxon>
        <taxon>Spiralia</taxon>
        <taxon>Lophotrochozoa</taxon>
        <taxon>Platyhelminthes</taxon>
        <taxon>Monogenea</taxon>
        <taxon>Monopisthocotylea</taxon>
        <taxon>Dactylogyridea</taxon>
        <taxon>Ancyrocephalidae</taxon>
        <taxon>Cichlidogyrus</taxon>
    </lineage>
</organism>
<proteinExistence type="predicted"/>
<dbReference type="Pfam" id="PF00625">
    <property type="entry name" value="Guanylate_kin"/>
    <property type="match status" value="1"/>
</dbReference>
<dbReference type="InterPro" id="IPR050716">
    <property type="entry name" value="MAGUK"/>
</dbReference>
<dbReference type="AlphaFoldDB" id="A0ABD2PNM6"/>
<gene>
    <name evidence="3" type="primary">DLG3</name>
    <name evidence="3" type="ORF">Ciccas_012343</name>
</gene>
<dbReference type="PROSITE" id="PS50052">
    <property type="entry name" value="GUANYLATE_KINASE_2"/>
    <property type="match status" value="1"/>
</dbReference>
<evidence type="ECO:0000259" key="2">
    <source>
        <dbReference type="PROSITE" id="PS50052"/>
    </source>
</evidence>
<evidence type="ECO:0000313" key="4">
    <source>
        <dbReference type="Proteomes" id="UP001626550"/>
    </source>
</evidence>
<dbReference type="InterPro" id="IPR008144">
    <property type="entry name" value="Guanylate_kin-like_dom"/>
</dbReference>
<dbReference type="InterPro" id="IPR027417">
    <property type="entry name" value="P-loop_NTPase"/>
</dbReference>
<dbReference type="InterPro" id="IPR008145">
    <property type="entry name" value="GK/Ca_channel_bsu"/>
</dbReference>
<protein>
    <submittedName>
        <fullName evidence="3">Disks large 3</fullName>
    </submittedName>
</protein>
<name>A0ABD2PNM6_9PLAT</name>
<accession>A0ABD2PNM6</accession>